<dbReference type="RefSeq" id="WP_008377330.1">
    <property type="nucleotide sequence ID" value="NZ_BAOP01000007.1"/>
</dbReference>
<keyword evidence="2" id="KW-1185">Reference proteome</keyword>
<dbReference type="Proteomes" id="UP000035009">
    <property type="component" value="Unassembled WGS sequence"/>
</dbReference>
<dbReference type="Pfam" id="PF07751">
    <property type="entry name" value="Abi_2"/>
    <property type="match status" value="2"/>
</dbReference>
<dbReference type="AlphaFoldDB" id="M3UI18"/>
<protein>
    <recommendedName>
        <fullName evidence="3">Abi family protein</fullName>
    </recommendedName>
</protein>
<accession>M3UI18</accession>
<dbReference type="eggNOG" id="COG4823">
    <property type="taxonomic scope" value="Bacteria"/>
</dbReference>
<reference evidence="1 2" key="1">
    <citation type="submission" date="2013-02" db="EMBL/GenBank/DDBJ databases">
        <title>Whole genome shotgun sequence of Gordonia malaquae NBRC 108250.</title>
        <authorList>
            <person name="Yoshida I."/>
            <person name="Hosoyama A."/>
            <person name="Tsuchikane K."/>
            <person name="Ando Y."/>
            <person name="Baba S."/>
            <person name="Ohji S."/>
            <person name="Hamada M."/>
            <person name="Tamura T."/>
            <person name="Yamazoe A."/>
            <person name="Yamazaki S."/>
            <person name="Fujita N."/>
        </authorList>
    </citation>
    <scope>NUCLEOTIDE SEQUENCE [LARGE SCALE GENOMIC DNA]</scope>
    <source>
        <strain evidence="1 2">NBRC 108250</strain>
    </source>
</reference>
<proteinExistence type="predicted"/>
<name>M3UI18_GORML</name>
<gene>
    <name evidence="1" type="ORF">GM1_007_00090</name>
</gene>
<sequence length="265" mass="29977">MVIADREFAHRWLANVSYYRLSSYWHPNRQRADDGRLLDTFIPGTNFADVASLYEFDRHLKNLMLSAVERLEVSMRAHVAYAIGRHGPLAYLDSAPFNGHHFDNYRGRISIWVLTEVLDFADVSKVYKGLRVDDRDEIARTLGIVGTRGRAGARPGDILANLLEHLAVVRNISAHHSRLWNRTIMPVGVARLREMDSFHGVAGPQCGSIYVSICAAAHILQHVSPGTTWTDRVATMITDRFDPIPLRSSSEMGFPSNWRDLPLWS</sequence>
<evidence type="ECO:0000313" key="2">
    <source>
        <dbReference type="Proteomes" id="UP000035009"/>
    </source>
</evidence>
<evidence type="ECO:0000313" key="1">
    <source>
        <dbReference type="EMBL" id="GAC79050.1"/>
    </source>
</evidence>
<evidence type="ECO:0008006" key="3">
    <source>
        <dbReference type="Google" id="ProtNLM"/>
    </source>
</evidence>
<dbReference type="EMBL" id="BAOP01000007">
    <property type="protein sequence ID" value="GAC79050.1"/>
    <property type="molecule type" value="Genomic_DNA"/>
</dbReference>
<organism evidence="1 2">
    <name type="scientific">Gordonia malaquae NBRC 108250</name>
    <dbReference type="NCBI Taxonomy" id="1223542"/>
    <lineage>
        <taxon>Bacteria</taxon>
        <taxon>Bacillati</taxon>
        <taxon>Actinomycetota</taxon>
        <taxon>Actinomycetes</taxon>
        <taxon>Mycobacteriales</taxon>
        <taxon>Gordoniaceae</taxon>
        <taxon>Gordonia</taxon>
    </lineage>
</organism>
<comment type="caution">
    <text evidence="1">The sequence shown here is derived from an EMBL/GenBank/DDBJ whole genome shotgun (WGS) entry which is preliminary data.</text>
</comment>
<dbReference type="InterPro" id="IPR011664">
    <property type="entry name" value="Abi_system_AbiD/AbiF-like"/>
</dbReference>